<dbReference type="PROSITE" id="PS51296">
    <property type="entry name" value="RIESKE"/>
    <property type="match status" value="1"/>
</dbReference>
<dbReference type="Gene3D" id="3.50.50.60">
    <property type="entry name" value="FAD/NAD(P)-binding domain"/>
    <property type="match status" value="2"/>
</dbReference>
<dbReference type="Pfam" id="PF14759">
    <property type="entry name" value="Reductase_C"/>
    <property type="match status" value="1"/>
</dbReference>
<evidence type="ECO:0000259" key="10">
    <source>
        <dbReference type="PROSITE" id="PS51296"/>
    </source>
</evidence>
<evidence type="ECO:0000256" key="4">
    <source>
        <dbReference type="ARBA" id="ARBA00022714"/>
    </source>
</evidence>
<name>A0A812DIB6_ACAPH</name>
<protein>
    <submittedName>
        <fullName evidence="11">AIFM3</fullName>
    </submittedName>
</protein>
<proteinExistence type="inferred from homology"/>
<dbReference type="AlphaFoldDB" id="A0A812DIB6"/>
<evidence type="ECO:0000313" key="11">
    <source>
        <dbReference type="EMBL" id="CAE1299827.1"/>
    </source>
</evidence>
<keyword evidence="8" id="KW-0408">Iron</keyword>
<feature type="domain" description="Rieske" evidence="10">
    <location>
        <begin position="83"/>
        <end position="177"/>
    </location>
</feature>
<evidence type="ECO:0000256" key="6">
    <source>
        <dbReference type="ARBA" id="ARBA00022827"/>
    </source>
</evidence>
<evidence type="ECO:0000256" key="2">
    <source>
        <dbReference type="ARBA" id="ARBA00006442"/>
    </source>
</evidence>
<keyword evidence="3" id="KW-0285">Flavoprotein</keyword>
<evidence type="ECO:0000313" key="12">
    <source>
        <dbReference type="Proteomes" id="UP000597762"/>
    </source>
</evidence>
<keyword evidence="12" id="KW-1185">Reference proteome</keyword>
<dbReference type="SUPFAM" id="SSF55424">
    <property type="entry name" value="FAD/NAD-linked reductases, dimerisation (C-terminal) domain"/>
    <property type="match status" value="1"/>
</dbReference>
<accession>A0A812DIB6</accession>
<dbReference type="Pfam" id="PF00355">
    <property type="entry name" value="Rieske"/>
    <property type="match status" value="1"/>
</dbReference>
<comment type="cofactor">
    <cofactor evidence="1">
        <name>FAD</name>
        <dbReference type="ChEBI" id="CHEBI:57692"/>
    </cofactor>
</comment>
<keyword evidence="4" id="KW-0001">2Fe-2S</keyword>
<dbReference type="GO" id="GO:0046872">
    <property type="term" value="F:metal ion binding"/>
    <property type="evidence" value="ECO:0007669"/>
    <property type="project" value="UniProtKB-KW"/>
</dbReference>
<dbReference type="PRINTS" id="PR00368">
    <property type="entry name" value="FADPNR"/>
</dbReference>
<sequence>MLVLAPSQTLQIDKYPSYLCFLYLSGGHRQSAGQVNLQAPQNSELDDGPVTGLTYKVKDQSVSGRMPSTNTIPSADESDEVEIVVGNVNDLERGKIKEIEIGNEKALIVKDDGIFAFGSKCTHYGLPLSKGAYCNGRIRCPFHGACFNVKTGDIEDFPGLDSIHTFKVEVENDIVKVIASKKKLTQFRRVKEMANCNSEAQQTFLLIGGGPASLSCAETLRQEDFDGKIIIVTKEDYLPYDRPKLSKAMSSNADSIALRKKEFFTEHCIELQTGKELISLDTDKNSAEFKDGSIIEYNALMIATGGNPRELELPGSDLKNICYLRTPDDANFIDKASDDKNVVIIGSSFIGMEVAAAVIGKASSVNVVCRSDLPFKNVFGTQIAERIMELYKEKGVNFYYNCHATELLGSDGNLTTVVLNNGTSLPADICVVGIGVTPATTFLKDAGVQMNSQGFITVDKHMRTNKERVYAAGDITEFPLFIKNDSVVNVQHYQMAHAQGHNAALNMLGKEQELKSVPFFWSMMFGKSIRYAGYGAGYDDTVVFEDDQKIATFFIKENKAVAVASLNHDPIVAKFAELLFNGKSLSKLDVTNKSNEWLFS</sequence>
<organism evidence="11 12">
    <name type="scientific">Acanthosepion pharaonis</name>
    <name type="common">Pharaoh cuttlefish</name>
    <name type="synonym">Sepia pharaonis</name>
    <dbReference type="NCBI Taxonomy" id="158019"/>
    <lineage>
        <taxon>Eukaryota</taxon>
        <taxon>Metazoa</taxon>
        <taxon>Spiralia</taxon>
        <taxon>Lophotrochozoa</taxon>
        <taxon>Mollusca</taxon>
        <taxon>Cephalopoda</taxon>
        <taxon>Coleoidea</taxon>
        <taxon>Decapodiformes</taxon>
        <taxon>Sepiida</taxon>
        <taxon>Sepiina</taxon>
        <taxon>Sepiidae</taxon>
        <taxon>Acanthosepion</taxon>
    </lineage>
</organism>
<dbReference type="SUPFAM" id="SSF51905">
    <property type="entry name" value="FAD/NAD(P)-binding domain"/>
    <property type="match status" value="1"/>
</dbReference>
<dbReference type="Gene3D" id="2.102.10.10">
    <property type="entry name" value="Rieske [2Fe-2S] iron-sulphur domain"/>
    <property type="match status" value="1"/>
</dbReference>
<dbReference type="InterPro" id="IPR036922">
    <property type="entry name" value="Rieske_2Fe-2S_sf"/>
</dbReference>
<dbReference type="CDD" id="cd03478">
    <property type="entry name" value="Rieske_AIFL_N"/>
    <property type="match status" value="1"/>
</dbReference>
<dbReference type="FunFam" id="2.102.10.10:FF:000003">
    <property type="entry name" value="apoptosis-inducing factor 3 isoform X2"/>
    <property type="match status" value="1"/>
</dbReference>
<dbReference type="InterPro" id="IPR016156">
    <property type="entry name" value="FAD/NAD-linked_Rdtase_dimer_sf"/>
</dbReference>
<dbReference type="GO" id="GO:0051537">
    <property type="term" value="F:2 iron, 2 sulfur cluster binding"/>
    <property type="evidence" value="ECO:0007669"/>
    <property type="project" value="UniProtKB-KW"/>
</dbReference>
<evidence type="ECO:0000256" key="8">
    <source>
        <dbReference type="ARBA" id="ARBA00023004"/>
    </source>
</evidence>
<evidence type="ECO:0000256" key="1">
    <source>
        <dbReference type="ARBA" id="ARBA00001974"/>
    </source>
</evidence>
<evidence type="ECO:0000256" key="7">
    <source>
        <dbReference type="ARBA" id="ARBA00023002"/>
    </source>
</evidence>
<dbReference type="OrthoDB" id="432169at2759"/>
<evidence type="ECO:0000256" key="9">
    <source>
        <dbReference type="ARBA" id="ARBA00023014"/>
    </source>
</evidence>
<dbReference type="Pfam" id="PF07992">
    <property type="entry name" value="Pyr_redox_2"/>
    <property type="match status" value="1"/>
</dbReference>
<dbReference type="EMBL" id="CAHIKZ030003402">
    <property type="protein sequence ID" value="CAE1299827.1"/>
    <property type="molecule type" value="Genomic_DNA"/>
</dbReference>
<dbReference type="Gene3D" id="3.30.390.30">
    <property type="match status" value="1"/>
</dbReference>
<dbReference type="InterPro" id="IPR028202">
    <property type="entry name" value="Reductase_C"/>
</dbReference>
<dbReference type="InterPro" id="IPR017941">
    <property type="entry name" value="Rieske_2Fe-2S"/>
</dbReference>
<dbReference type="SUPFAM" id="SSF50022">
    <property type="entry name" value="ISP domain"/>
    <property type="match status" value="1"/>
</dbReference>
<evidence type="ECO:0000256" key="3">
    <source>
        <dbReference type="ARBA" id="ARBA00022630"/>
    </source>
</evidence>
<dbReference type="InterPro" id="IPR036188">
    <property type="entry name" value="FAD/NAD-bd_sf"/>
</dbReference>
<dbReference type="Proteomes" id="UP000597762">
    <property type="component" value="Unassembled WGS sequence"/>
</dbReference>
<gene>
    <name evidence="11" type="ORF">SPHA_53448</name>
</gene>
<dbReference type="GO" id="GO:0005737">
    <property type="term" value="C:cytoplasm"/>
    <property type="evidence" value="ECO:0007669"/>
    <property type="project" value="TreeGrafter"/>
</dbReference>
<dbReference type="InterPro" id="IPR050446">
    <property type="entry name" value="FAD-oxidoreductase/Apoptosis"/>
</dbReference>
<dbReference type="PRINTS" id="PR00469">
    <property type="entry name" value="PNDRDTASEII"/>
</dbReference>
<dbReference type="GO" id="GO:0016651">
    <property type="term" value="F:oxidoreductase activity, acting on NAD(P)H"/>
    <property type="evidence" value="ECO:0007669"/>
    <property type="project" value="TreeGrafter"/>
</dbReference>
<keyword evidence="5" id="KW-0479">Metal-binding</keyword>
<dbReference type="InterPro" id="IPR023753">
    <property type="entry name" value="FAD/NAD-binding_dom"/>
</dbReference>
<keyword evidence="6" id="KW-0274">FAD</keyword>
<reference evidence="11" key="1">
    <citation type="submission" date="2021-01" db="EMBL/GenBank/DDBJ databases">
        <authorList>
            <person name="Li R."/>
            <person name="Bekaert M."/>
        </authorList>
    </citation>
    <scope>NUCLEOTIDE SEQUENCE</scope>
    <source>
        <strain evidence="11">Farmed</strain>
    </source>
</reference>
<comment type="caution">
    <text evidence="11">The sequence shown here is derived from an EMBL/GenBank/DDBJ whole genome shotgun (WGS) entry which is preliminary data.</text>
</comment>
<keyword evidence="9" id="KW-0411">Iron-sulfur</keyword>
<comment type="similarity">
    <text evidence="2">Belongs to the FAD-dependent oxidoreductase family.</text>
</comment>
<evidence type="ECO:0000256" key="5">
    <source>
        <dbReference type="ARBA" id="ARBA00022723"/>
    </source>
</evidence>
<keyword evidence="7" id="KW-0560">Oxidoreductase</keyword>
<dbReference type="PANTHER" id="PTHR43557">
    <property type="entry name" value="APOPTOSIS-INDUCING FACTOR 1"/>
    <property type="match status" value="1"/>
</dbReference>
<dbReference type="PANTHER" id="PTHR43557:SF2">
    <property type="entry name" value="RIESKE DOMAIN-CONTAINING PROTEIN-RELATED"/>
    <property type="match status" value="1"/>
</dbReference>